<organism evidence="9 10">
    <name type="scientific">Sphaceloma murrayae</name>
    <dbReference type="NCBI Taxonomy" id="2082308"/>
    <lineage>
        <taxon>Eukaryota</taxon>
        <taxon>Fungi</taxon>
        <taxon>Dikarya</taxon>
        <taxon>Ascomycota</taxon>
        <taxon>Pezizomycotina</taxon>
        <taxon>Dothideomycetes</taxon>
        <taxon>Dothideomycetidae</taxon>
        <taxon>Myriangiales</taxon>
        <taxon>Elsinoaceae</taxon>
        <taxon>Sphaceloma</taxon>
    </lineage>
</organism>
<dbReference type="GO" id="GO:0005730">
    <property type="term" value="C:nucleolus"/>
    <property type="evidence" value="ECO:0007669"/>
    <property type="project" value="UniProtKB-SubCell"/>
</dbReference>
<dbReference type="FunFam" id="3.90.105.20:FF:000003">
    <property type="entry name" value="Ribosome assembly factor mrt4"/>
    <property type="match status" value="1"/>
</dbReference>
<dbReference type="GO" id="GO:0030687">
    <property type="term" value="C:preribosome, large subunit precursor"/>
    <property type="evidence" value="ECO:0007669"/>
    <property type="project" value="TreeGrafter"/>
</dbReference>
<dbReference type="OrthoDB" id="10262308at2759"/>
<keyword evidence="7" id="KW-0812">Transmembrane</keyword>
<dbReference type="InterPro" id="IPR043164">
    <property type="entry name" value="Ribosomal_uL10-like_insert_sf"/>
</dbReference>
<comment type="subunit">
    <text evidence="3 6">Associates with the pre-60S ribosomal particle.</text>
</comment>
<accession>A0A2K1QWF4</accession>
<feature type="domain" description="Large ribosomal subunit protein uL10-like insertion" evidence="8">
    <location>
        <begin position="125"/>
        <end position="207"/>
    </location>
</feature>
<dbReference type="PANTHER" id="PTHR45841">
    <property type="entry name" value="MRNA TURNOVER PROTEIN 4 MRTO4"/>
    <property type="match status" value="1"/>
</dbReference>
<sequence length="238" mass="26683">MPKSKRSKVIHLTKVQKKDKDQKALLFSSIRTAVDLYANIFIFSVAHMRNTFLKDVRTHFSDSRIFFGKTKVMAKALGQTDGEEAAPGLAKLAGLVDGSVGLLFTNREKAEVMEFFEGFSELDFARAGVKATRDVVVPEGQVFSRVGEVPREEDTPVPHSLEVTLRKWGMPTRLDKGKVMLDQEYTLCKEGETLNSHQTALLKVFGIAMVEFKITIKACWNKETEDVEAFEDATMEEG</sequence>
<comment type="caution">
    <text evidence="9">The sequence shown here is derived from an EMBL/GenBank/DDBJ whole genome shotgun (WGS) entry which is preliminary data.</text>
</comment>
<dbReference type="InterPro" id="IPR043141">
    <property type="entry name" value="Ribosomal_uL10-like_sf"/>
</dbReference>
<dbReference type="CDD" id="cd05796">
    <property type="entry name" value="Ribosomal_P0_like"/>
    <property type="match status" value="1"/>
</dbReference>
<evidence type="ECO:0000256" key="4">
    <source>
        <dbReference type="ARBA" id="ARBA00022490"/>
    </source>
</evidence>
<evidence type="ECO:0000256" key="3">
    <source>
        <dbReference type="ARBA" id="ARBA00011117"/>
    </source>
</evidence>
<keyword evidence="4 6" id="KW-0963">Cytoplasm</keyword>
<proteinExistence type="inferred from homology"/>
<evidence type="ECO:0000256" key="6">
    <source>
        <dbReference type="RuleBase" id="RU364039"/>
    </source>
</evidence>
<dbReference type="STRING" id="2082308.A0A2K1QWF4"/>
<dbReference type="Gene3D" id="3.90.105.20">
    <property type="match status" value="1"/>
</dbReference>
<dbReference type="Proteomes" id="UP000243797">
    <property type="component" value="Unassembled WGS sequence"/>
</dbReference>
<evidence type="ECO:0000256" key="1">
    <source>
        <dbReference type="ARBA" id="ARBA00004046"/>
    </source>
</evidence>
<dbReference type="InterPro" id="IPR040637">
    <property type="entry name" value="Ribosomal_uL10-like_insert"/>
</dbReference>
<dbReference type="GO" id="GO:0006364">
    <property type="term" value="P:rRNA processing"/>
    <property type="evidence" value="ECO:0007669"/>
    <property type="project" value="TreeGrafter"/>
</dbReference>
<evidence type="ECO:0000256" key="7">
    <source>
        <dbReference type="SAM" id="Phobius"/>
    </source>
</evidence>
<dbReference type="Pfam" id="PF17777">
    <property type="entry name" value="RL10P_insert"/>
    <property type="match status" value="1"/>
</dbReference>
<evidence type="ECO:0000313" key="10">
    <source>
        <dbReference type="Proteomes" id="UP000243797"/>
    </source>
</evidence>
<protein>
    <recommendedName>
        <fullName evidence="6">Ribosome assembly factor mrt4</fullName>
    </recommendedName>
</protein>
<dbReference type="InterPro" id="IPR051742">
    <property type="entry name" value="Ribosome_Assembly_uL10"/>
</dbReference>
<comment type="similarity">
    <text evidence="2 6">Belongs to the universal ribosomal protein uL10 family.</text>
</comment>
<reference evidence="9 10" key="1">
    <citation type="submission" date="2017-06" db="EMBL/GenBank/DDBJ databases">
        <title>Draft genome sequence of a variant of Elsinoe murrayae.</title>
        <authorList>
            <person name="Cheng Q."/>
        </authorList>
    </citation>
    <scope>NUCLEOTIDE SEQUENCE [LARGE SCALE GENOMIC DNA]</scope>
    <source>
        <strain evidence="9 10">CQ-2017a</strain>
    </source>
</reference>
<comment type="function">
    <text evidence="1 6">Component of the ribosome assembly machinery. Nuclear paralog of the ribosomal protein P0, it binds pre-60S subunits at an early stage of assembly in the nucleolus, and is replaced by P0 in cytoplasmic pre-60S subunits and mature 80S ribosomes.</text>
</comment>
<evidence type="ECO:0000256" key="5">
    <source>
        <dbReference type="ARBA" id="ARBA00023242"/>
    </source>
</evidence>
<dbReference type="GO" id="GO:0003723">
    <property type="term" value="F:RNA binding"/>
    <property type="evidence" value="ECO:0007669"/>
    <property type="project" value="TreeGrafter"/>
</dbReference>
<dbReference type="AlphaFoldDB" id="A0A2K1QWF4"/>
<dbReference type="InParanoid" id="A0A2K1QWF4"/>
<dbReference type="Pfam" id="PF00466">
    <property type="entry name" value="Ribosomal_L10"/>
    <property type="match status" value="1"/>
</dbReference>
<name>A0A2K1QWF4_9PEZI</name>
<keyword evidence="10" id="KW-1185">Reference proteome</keyword>
<dbReference type="EMBL" id="NKHZ01000032">
    <property type="protein sequence ID" value="PNS19339.1"/>
    <property type="molecule type" value="Genomic_DNA"/>
</dbReference>
<keyword evidence="7" id="KW-0472">Membrane</keyword>
<dbReference type="InterPro" id="IPR001790">
    <property type="entry name" value="Ribosomal_uL10"/>
</dbReference>
<gene>
    <name evidence="9" type="ORF">CAC42_2516</name>
</gene>
<dbReference type="FunCoup" id="A0A2K1QWF4">
    <property type="interactions" value="1016"/>
</dbReference>
<evidence type="ECO:0000259" key="8">
    <source>
        <dbReference type="Pfam" id="PF17777"/>
    </source>
</evidence>
<comment type="subcellular location">
    <subcellularLocation>
        <location evidence="6">Cytoplasm</location>
    </subcellularLocation>
    <subcellularLocation>
        <location evidence="6">Nucleus</location>
        <location evidence="6">Nucleolus</location>
    </subcellularLocation>
</comment>
<dbReference type="GO" id="GO:0000027">
    <property type="term" value="P:ribosomal large subunit assembly"/>
    <property type="evidence" value="ECO:0007669"/>
    <property type="project" value="InterPro"/>
</dbReference>
<dbReference type="SUPFAM" id="SSF160369">
    <property type="entry name" value="Ribosomal protein L10-like"/>
    <property type="match status" value="1"/>
</dbReference>
<dbReference type="InterPro" id="IPR033867">
    <property type="entry name" value="Mrt4"/>
</dbReference>
<feature type="transmembrane region" description="Helical" evidence="7">
    <location>
        <begin position="24"/>
        <end position="46"/>
    </location>
</feature>
<evidence type="ECO:0000313" key="9">
    <source>
        <dbReference type="EMBL" id="PNS19339.1"/>
    </source>
</evidence>
<dbReference type="GO" id="GO:0000956">
    <property type="term" value="P:nuclear-transcribed mRNA catabolic process"/>
    <property type="evidence" value="ECO:0007669"/>
    <property type="project" value="TreeGrafter"/>
</dbReference>
<dbReference type="PANTHER" id="PTHR45841:SF1">
    <property type="entry name" value="MRNA TURNOVER PROTEIN 4 HOMOLOG"/>
    <property type="match status" value="1"/>
</dbReference>
<keyword evidence="6" id="KW-0690">Ribosome biogenesis</keyword>
<evidence type="ECO:0000256" key="2">
    <source>
        <dbReference type="ARBA" id="ARBA00008889"/>
    </source>
</evidence>
<dbReference type="FunFam" id="3.30.70.1730:FF:000005">
    <property type="entry name" value="Ribosome assembly factor mrt4"/>
    <property type="match status" value="1"/>
</dbReference>
<keyword evidence="7" id="KW-1133">Transmembrane helix</keyword>
<keyword evidence="5 6" id="KW-0539">Nucleus</keyword>
<dbReference type="GO" id="GO:0005737">
    <property type="term" value="C:cytoplasm"/>
    <property type="evidence" value="ECO:0007669"/>
    <property type="project" value="UniProtKB-SubCell"/>
</dbReference>
<dbReference type="Gene3D" id="3.30.70.1730">
    <property type="match status" value="1"/>
</dbReference>